<dbReference type="Proteomes" id="UP000002036">
    <property type="component" value="Chromosome C"/>
</dbReference>
<gene>
    <name evidence="1" type="ordered locus">KLTH0C01716g</name>
</gene>
<sequence length="372" mass="42840">MFFDPNEMNGIQNGRIEPLGLEAYSVEATTPVKPLDGLLFSSVENCCINYLEGHNQPLYQIFSPNDKTYEDEKARSLGNLSRKSSWESAEPKTCFLVSRSETFDHYSPYETTANGDLEIDGLNDRLLIRESNIRSVSKLDMTLVPLKIEFEDWNPFRYSKKVSKYCSDSSETRQFLKIRKVMQNNVIRLYFQLESSSGSQAFNEGEMRISLINRRVNPLTFDNSSLNKHNYDDSEDQLIDMAFLTVSEFISVIKFILKDLDKGSPELRFKLKRDFPASSSYDPYLPNRIRSNIREFLKGKTLRGFVPNDFAEKLLPSQIDFMIGLFAQISNYETEKPTRNNSQLSVVKLEDFEKAVKKCVSFYFFALPNGQG</sequence>
<dbReference type="InParanoid" id="C5DDK4"/>
<dbReference type="RefSeq" id="XP_002552303.1">
    <property type="nucleotide sequence ID" value="XM_002552257.1"/>
</dbReference>
<dbReference type="EMBL" id="CU928167">
    <property type="protein sequence ID" value="CAR21865.1"/>
    <property type="molecule type" value="Genomic_DNA"/>
</dbReference>
<dbReference type="GeneID" id="8291162"/>
<dbReference type="OrthoDB" id="10348446at2759"/>
<protein>
    <submittedName>
        <fullName evidence="1">KLTH0C01716p</fullName>
    </submittedName>
</protein>
<organism evidence="1 2">
    <name type="scientific">Lachancea thermotolerans (strain ATCC 56472 / CBS 6340 / NRRL Y-8284)</name>
    <name type="common">Yeast</name>
    <name type="synonym">Kluyveromyces thermotolerans</name>
    <dbReference type="NCBI Taxonomy" id="559295"/>
    <lineage>
        <taxon>Eukaryota</taxon>
        <taxon>Fungi</taxon>
        <taxon>Dikarya</taxon>
        <taxon>Ascomycota</taxon>
        <taxon>Saccharomycotina</taxon>
        <taxon>Saccharomycetes</taxon>
        <taxon>Saccharomycetales</taxon>
        <taxon>Saccharomycetaceae</taxon>
        <taxon>Lachancea</taxon>
    </lineage>
</organism>
<dbReference type="AlphaFoldDB" id="C5DDK4"/>
<accession>C5DDK4</accession>
<evidence type="ECO:0000313" key="2">
    <source>
        <dbReference type="Proteomes" id="UP000002036"/>
    </source>
</evidence>
<name>C5DDK4_LACTC</name>
<proteinExistence type="predicted"/>
<keyword evidence="2" id="KW-1185">Reference proteome</keyword>
<dbReference type="HOGENOM" id="CLU_744086_0_0_1"/>
<evidence type="ECO:0000313" key="1">
    <source>
        <dbReference type="EMBL" id="CAR21865.1"/>
    </source>
</evidence>
<dbReference type="KEGG" id="lth:KLTH0C01716g"/>
<reference evidence="1 2" key="1">
    <citation type="journal article" date="2009" name="Genome Res.">
        <title>Comparative genomics of protoploid Saccharomycetaceae.</title>
        <authorList>
            <consortium name="The Genolevures Consortium"/>
            <person name="Souciet J.-L."/>
            <person name="Dujon B."/>
            <person name="Gaillardin C."/>
            <person name="Johnston M."/>
            <person name="Baret P.V."/>
            <person name="Cliften P."/>
            <person name="Sherman D.J."/>
            <person name="Weissenbach J."/>
            <person name="Westhof E."/>
            <person name="Wincker P."/>
            <person name="Jubin C."/>
            <person name="Poulain J."/>
            <person name="Barbe V."/>
            <person name="Segurens B."/>
            <person name="Artiguenave F."/>
            <person name="Anthouard V."/>
            <person name="Vacherie B."/>
            <person name="Val M.-E."/>
            <person name="Fulton R.S."/>
            <person name="Minx P."/>
            <person name="Wilson R."/>
            <person name="Durrens P."/>
            <person name="Jean G."/>
            <person name="Marck C."/>
            <person name="Martin T."/>
            <person name="Nikolski M."/>
            <person name="Rolland T."/>
            <person name="Seret M.-L."/>
            <person name="Casaregola S."/>
            <person name="Despons L."/>
            <person name="Fairhead C."/>
            <person name="Fischer G."/>
            <person name="Lafontaine I."/>
            <person name="Leh V."/>
            <person name="Lemaire M."/>
            <person name="de Montigny J."/>
            <person name="Neuveglise C."/>
            <person name="Thierry A."/>
            <person name="Blanc-Lenfle I."/>
            <person name="Bleykasten C."/>
            <person name="Diffels J."/>
            <person name="Fritsch E."/>
            <person name="Frangeul L."/>
            <person name="Goeffon A."/>
            <person name="Jauniaux N."/>
            <person name="Kachouri-Lafond R."/>
            <person name="Payen C."/>
            <person name="Potier S."/>
            <person name="Pribylova L."/>
            <person name="Ozanne C."/>
            <person name="Richard G.-F."/>
            <person name="Sacerdot C."/>
            <person name="Straub M.-L."/>
            <person name="Talla E."/>
        </authorList>
    </citation>
    <scope>NUCLEOTIDE SEQUENCE [LARGE SCALE GENOMIC DNA]</scope>
    <source>
        <strain evidence="2">ATCC 56472 / CBS 6340 / NRRL Y-8284</strain>
    </source>
</reference>